<comment type="caution">
    <text evidence="1">The sequence shown here is derived from an EMBL/GenBank/DDBJ whole genome shotgun (WGS) entry which is preliminary data.</text>
</comment>
<sequence>MSFISISKGGIGEIARETNVHLTNDYDYTDFTHPDSNNSANLTGTYSSYAVDTDDDGDYDYLIINVTVNVTTGSYDFFGDLYSSGGTTWITSVKNNSVSLDEGSQIVKLEFEGEDIYDSLTNGPYSLGYIRVGADMDGTWLVLDEESNIHNTSSFNYTDFDSGSEALT</sequence>
<evidence type="ECO:0000313" key="1">
    <source>
        <dbReference type="EMBL" id="GAH07968.1"/>
    </source>
</evidence>
<feature type="non-terminal residue" evidence="1">
    <location>
        <position position="168"/>
    </location>
</feature>
<accession>X1EH65</accession>
<name>X1EH65_9ZZZZ</name>
<reference evidence="1" key="1">
    <citation type="journal article" date="2014" name="Front. Microbiol.">
        <title>High frequency of phylogenetically diverse reductive dehalogenase-homologous genes in deep subseafloor sedimentary metagenomes.</title>
        <authorList>
            <person name="Kawai M."/>
            <person name="Futagami T."/>
            <person name="Toyoda A."/>
            <person name="Takaki Y."/>
            <person name="Nishi S."/>
            <person name="Hori S."/>
            <person name="Arai W."/>
            <person name="Tsubouchi T."/>
            <person name="Morono Y."/>
            <person name="Uchiyama I."/>
            <person name="Ito T."/>
            <person name="Fujiyama A."/>
            <person name="Inagaki F."/>
            <person name="Takami H."/>
        </authorList>
    </citation>
    <scope>NUCLEOTIDE SEQUENCE</scope>
    <source>
        <strain evidence="1">Expedition CK06-06</strain>
    </source>
</reference>
<gene>
    <name evidence="1" type="ORF">S01H4_51799</name>
</gene>
<organism evidence="1">
    <name type="scientific">marine sediment metagenome</name>
    <dbReference type="NCBI Taxonomy" id="412755"/>
    <lineage>
        <taxon>unclassified sequences</taxon>
        <taxon>metagenomes</taxon>
        <taxon>ecological metagenomes</taxon>
    </lineage>
</organism>
<dbReference type="EMBL" id="BART01029538">
    <property type="protein sequence ID" value="GAH07968.1"/>
    <property type="molecule type" value="Genomic_DNA"/>
</dbReference>
<proteinExistence type="predicted"/>
<protein>
    <submittedName>
        <fullName evidence="1">Uncharacterized protein</fullName>
    </submittedName>
</protein>
<dbReference type="AlphaFoldDB" id="X1EH65"/>